<sequence>MEDPRLSQLLSLDYSGITHDHVRYSTLMAKCSEKDRMIIEFFRKYRAYIISDHIDWRDVEIFVKGVTEESDGGKHIVTCPEVKRSLEELEKEFNFDMYIIRDRYGVTLSFSTLSEPCGNIISLLDSEPRTSLRYYSNGKPEIPYSFSVHPRSKNSTDSEGLQKILRSDPNTFTYLLLQSSVRTQLKRAMVSGECSCMGFDLIPELYQAIEGKPFTVDTVHNRLTVGDYSLLDMFIPYDDVVSVRGEHTITIDRKFMHTLYALYLIFSDISLM</sequence>
<organism evidence="1">
    <name type="scientific">viral metagenome</name>
    <dbReference type="NCBI Taxonomy" id="1070528"/>
    <lineage>
        <taxon>unclassified sequences</taxon>
        <taxon>metagenomes</taxon>
        <taxon>organismal metagenomes</taxon>
    </lineage>
</organism>
<evidence type="ECO:0000313" key="1">
    <source>
        <dbReference type="EMBL" id="QHS92964.1"/>
    </source>
</evidence>
<reference evidence="1" key="1">
    <citation type="journal article" date="2020" name="Nature">
        <title>Giant virus diversity and host interactions through global metagenomics.</title>
        <authorList>
            <person name="Schulz F."/>
            <person name="Roux S."/>
            <person name="Paez-Espino D."/>
            <person name="Jungbluth S."/>
            <person name="Walsh D.A."/>
            <person name="Denef V.J."/>
            <person name="McMahon K.D."/>
            <person name="Konstantinidis K.T."/>
            <person name="Eloe-Fadrosh E.A."/>
            <person name="Kyrpides N.C."/>
            <person name="Woyke T."/>
        </authorList>
    </citation>
    <scope>NUCLEOTIDE SEQUENCE</scope>
    <source>
        <strain evidence="1">GVMAG-M-3300017651-5</strain>
    </source>
</reference>
<protein>
    <submittedName>
        <fullName evidence="1">Uncharacterized protein</fullName>
    </submittedName>
</protein>
<accession>A0A6C0BMS1</accession>
<dbReference type="AlphaFoldDB" id="A0A6C0BMS1"/>
<proteinExistence type="predicted"/>
<dbReference type="EMBL" id="MN739194">
    <property type="protein sequence ID" value="QHS92964.1"/>
    <property type="molecule type" value="Genomic_DNA"/>
</dbReference>
<name>A0A6C0BMS1_9ZZZZ</name>